<dbReference type="InterPro" id="IPR050383">
    <property type="entry name" value="GlyoxalaseI/FosfomycinResist"/>
</dbReference>
<organism evidence="2 3">
    <name type="scientific">Acinetobacter pittii</name>
    <name type="common">Acinetobacter genomosp. 3</name>
    <dbReference type="NCBI Taxonomy" id="48296"/>
    <lineage>
        <taxon>Bacteria</taxon>
        <taxon>Pseudomonadati</taxon>
        <taxon>Pseudomonadota</taxon>
        <taxon>Gammaproteobacteria</taxon>
        <taxon>Moraxellales</taxon>
        <taxon>Moraxellaceae</taxon>
        <taxon>Acinetobacter</taxon>
        <taxon>Acinetobacter calcoaceticus/baumannii complex</taxon>
    </lineage>
</organism>
<dbReference type="InterPro" id="IPR029068">
    <property type="entry name" value="Glyas_Bleomycin-R_OHBP_Dase"/>
</dbReference>
<dbReference type="CDD" id="cd07253">
    <property type="entry name" value="GLOD5"/>
    <property type="match status" value="1"/>
</dbReference>
<dbReference type="PROSITE" id="PS51819">
    <property type="entry name" value="VOC"/>
    <property type="match status" value="1"/>
</dbReference>
<dbReference type="AlphaFoldDB" id="A0A3G6YLA7"/>
<evidence type="ECO:0000313" key="2">
    <source>
        <dbReference type="EMBL" id="AZC01199.1"/>
    </source>
</evidence>
<dbReference type="InterPro" id="IPR037523">
    <property type="entry name" value="VOC_core"/>
</dbReference>
<dbReference type="SUPFAM" id="SSF54593">
    <property type="entry name" value="Glyoxalase/Bleomycin resistance protein/Dihydroxybiphenyl dioxygenase"/>
    <property type="match status" value="1"/>
</dbReference>
<feature type="domain" description="VOC" evidence="1">
    <location>
        <begin position="5"/>
        <end position="125"/>
    </location>
</feature>
<dbReference type="InterPro" id="IPR004360">
    <property type="entry name" value="Glyas_Fos-R_dOase_dom"/>
</dbReference>
<dbReference type="Proteomes" id="UP000254410">
    <property type="component" value="Chromosome"/>
</dbReference>
<proteinExistence type="predicted"/>
<name>A0A3G6YLA7_ACIPI</name>
<dbReference type="EMBL" id="CP033540">
    <property type="protein sequence ID" value="AZC01199.1"/>
    <property type="molecule type" value="Genomic_DNA"/>
</dbReference>
<reference evidence="2 3" key="2">
    <citation type="submission" date="2018-12" db="EMBL/GenBank/DDBJ databases">
        <title>Molecular Epidemiology of Emerging Carbapenem-Resistance in Acinetobacter nosocomialis and Acinetobacter pittii in Taiwan, 2010-2014.</title>
        <authorList>
            <person name="Huang W.-C."/>
            <person name="Wang H.-Y."/>
            <person name="Lai J.-F."/>
            <person name="Lauderdale T.-L."/>
            <person name="Sytwu H.-K."/>
        </authorList>
    </citation>
    <scope>NUCLEOTIDE SEQUENCE [LARGE SCALE GENOMIC DNA]</scope>
    <source>
        <strain evidence="2 3">2014S06-099</strain>
    </source>
</reference>
<sequence>MKISHLDHLVLTVSNIESTCHFYQTVLGFEVITFKGDRKALKFGNQKINLHQQGNEFEPKALQPTPGSADLCFISDTPISEVVAHLNQLNIQIEEGPIERTGAMHPILSVYIRDPDQNLIEFSNILMTQSSE</sequence>
<dbReference type="PANTHER" id="PTHR21366">
    <property type="entry name" value="GLYOXALASE FAMILY PROTEIN"/>
    <property type="match status" value="1"/>
</dbReference>
<reference evidence="2 3" key="1">
    <citation type="submission" date="2018-11" db="EMBL/GenBank/DDBJ databases">
        <authorList>
            <person name="Kuo S.-C."/>
            <person name="Chen F.-J."/>
            <person name="Liao Y.-C."/>
        </authorList>
    </citation>
    <scope>NUCLEOTIDE SEQUENCE [LARGE SCALE GENOMIC DNA]</scope>
    <source>
        <strain evidence="2 3">2014S06-099</strain>
    </source>
</reference>
<dbReference type="Gene3D" id="3.10.180.10">
    <property type="entry name" value="2,3-Dihydroxybiphenyl 1,2-Dioxygenase, domain 1"/>
    <property type="match status" value="1"/>
</dbReference>
<dbReference type="PANTHER" id="PTHR21366:SF14">
    <property type="entry name" value="GLYOXALASE DOMAIN-CONTAINING PROTEIN 5"/>
    <property type="match status" value="1"/>
</dbReference>
<evidence type="ECO:0000259" key="1">
    <source>
        <dbReference type="PROSITE" id="PS51819"/>
    </source>
</evidence>
<evidence type="ECO:0000313" key="3">
    <source>
        <dbReference type="Proteomes" id="UP000254410"/>
    </source>
</evidence>
<protein>
    <submittedName>
        <fullName evidence="2">VOC family protein</fullName>
    </submittedName>
</protein>
<accession>A0A3G6YLA7</accession>
<gene>
    <name evidence="2" type="ORF">DKE52_018755</name>
</gene>
<dbReference type="Pfam" id="PF00903">
    <property type="entry name" value="Glyoxalase"/>
    <property type="match status" value="1"/>
</dbReference>